<comment type="caution">
    <text evidence="1">The sequence shown here is derived from an EMBL/GenBank/DDBJ whole genome shotgun (WGS) entry which is preliminary data.</text>
</comment>
<gene>
    <name evidence="1" type="ORF">EV192_101166</name>
</gene>
<evidence type="ECO:0000313" key="1">
    <source>
        <dbReference type="EMBL" id="TCO64398.1"/>
    </source>
</evidence>
<dbReference type="RefSeq" id="WP_279492614.1">
    <property type="nucleotide sequence ID" value="NZ_SLWS01000001.1"/>
</dbReference>
<accession>A0A4R2K3P5</accession>
<dbReference type="Proteomes" id="UP000295680">
    <property type="component" value="Unassembled WGS sequence"/>
</dbReference>
<sequence length="44" mass="4879">MTRQHLLLAALGLALVALARHAWQRLGDIEAELNAAEQELAERD</sequence>
<reference evidence="1 2" key="1">
    <citation type="submission" date="2019-03" db="EMBL/GenBank/DDBJ databases">
        <title>Genomic Encyclopedia of Type Strains, Phase IV (KMG-IV): sequencing the most valuable type-strain genomes for metagenomic binning, comparative biology and taxonomic classification.</title>
        <authorList>
            <person name="Goeker M."/>
        </authorList>
    </citation>
    <scope>NUCLEOTIDE SEQUENCE [LARGE SCALE GENOMIC DNA]</scope>
    <source>
        <strain evidence="1 2">DSM 45934</strain>
    </source>
</reference>
<name>A0A4R2K3P5_9PSEU</name>
<dbReference type="AlphaFoldDB" id="A0A4R2K3P5"/>
<organism evidence="1 2">
    <name type="scientific">Actinocrispum wychmicini</name>
    <dbReference type="NCBI Taxonomy" id="1213861"/>
    <lineage>
        <taxon>Bacteria</taxon>
        <taxon>Bacillati</taxon>
        <taxon>Actinomycetota</taxon>
        <taxon>Actinomycetes</taxon>
        <taxon>Pseudonocardiales</taxon>
        <taxon>Pseudonocardiaceae</taxon>
        <taxon>Actinocrispum</taxon>
    </lineage>
</organism>
<protein>
    <submittedName>
        <fullName evidence="1">Uncharacterized protein</fullName>
    </submittedName>
</protein>
<keyword evidence="2" id="KW-1185">Reference proteome</keyword>
<proteinExistence type="predicted"/>
<dbReference type="EMBL" id="SLWS01000001">
    <property type="protein sequence ID" value="TCO64398.1"/>
    <property type="molecule type" value="Genomic_DNA"/>
</dbReference>
<evidence type="ECO:0000313" key="2">
    <source>
        <dbReference type="Proteomes" id="UP000295680"/>
    </source>
</evidence>